<dbReference type="Proteomes" id="UP000233551">
    <property type="component" value="Unassembled WGS sequence"/>
</dbReference>
<accession>A0A2I0HN35</accession>
<name>A0A2I0HN35_PUNGR</name>
<dbReference type="EMBL" id="PGOL01006967">
    <property type="protein sequence ID" value="PKI33108.1"/>
    <property type="molecule type" value="Genomic_DNA"/>
</dbReference>
<keyword evidence="3" id="KW-1185">Reference proteome</keyword>
<feature type="compositionally biased region" description="Basic residues" evidence="1">
    <location>
        <begin position="58"/>
        <end position="68"/>
    </location>
</feature>
<feature type="region of interest" description="Disordered" evidence="1">
    <location>
        <begin position="13"/>
        <end position="68"/>
    </location>
</feature>
<evidence type="ECO:0000256" key="1">
    <source>
        <dbReference type="SAM" id="MobiDB-lite"/>
    </source>
</evidence>
<organism evidence="2 3">
    <name type="scientific">Punica granatum</name>
    <name type="common">Pomegranate</name>
    <dbReference type="NCBI Taxonomy" id="22663"/>
    <lineage>
        <taxon>Eukaryota</taxon>
        <taxon>Viridiplantae</taxon>
        <taxon>Streptophyta</taxon>
        <taxon>Embryophyta</taxon>
        <taxon>Tracheophyta</taxon>
        <taxon>Spermatophyta</taxon>
        <taxon>Magnoliopsida</taxon>
        <taxon>eudicotyledons</taxon>
        <taxon>Gunneridae</taxon>
        <taxon>Pentapetalae</taxon>
        <taxon>rosids</taxon>
        <taxon>malvids</taxon>
        <taxon>Myrtales</taxon>
        <taxon>Lythraceae</taxon>
        <taxon>Punica</taxon>
    </lineage>
</organism>
<evidence type="ECO:0000313" key="2">
    <source>
        <dbReference type="EMBL" id="PKI33108.1"/>
    </source>
</evidence>
<comment type="caution">
    <text evidence="2">The sequence shown here is derived from an EMBL/GenBank/DDBJ whole genome shotgun (WGS) entry which is preliminary data.</text>
</comment>
<protein>
    <submittedName>
        <fullName evidence="2">Uncharacterized protein</fullName>
    </submittedName>
</protein>
<dbReference type="AlphaFoldDB" id="A0A2I0HN35"/>
<sequence>MNREGRIAILTTLGKRSGPPICNPDPSTEGAESRSPVDSRLWLPIGDPDPSTEGVGTHRGRCPPRWRV</sequence>
<gene>
    <name evidence="2" type="ORF">CRG98_046501</name>
</gene>
<evidence type="ECO:0000313" key="3">
    <source>
        <dbReference type="Proteomes" id="UP000233551"/>
    </source>
</evidence>
<proteinExistence type="predicted"/>
<reference evidence="2 3" key="1">
    <citation type="submission" date="2017-11" db="EMBL/GenBank/DDBJ databases">
        <title>De-novo sequencing of pomegranate (Punica granatum L.) genome.</title>
        <authorList>
            <person name="Akparov Z."/>
            <person name="Amiraslanov A."/>
            <person name="Hajiyeva S."/>
            <person name="Abbasov M."/>
            <person name="Kaur K."/>
            <person name="Hamwieh A."/>
            <person name="Solovyev V."/>
            <person name="Salamov A."/>
            <person name="Braich B."/>
            <person name="Kosarev P."/>
            <person name="Mahmoud A."/>
            <person name="Hajiyev E."/>
            <person name="Babayeva S."/>
            <person name="Izzatullayeva V."/>
            <person name="Mammadov A."/>
            <person name="Mammadov A."/>
            <person name="Sharifova S."/>
            <person name="Ojaghi J."/>
            <person name="Eynullazada K."/>
            <person name="Bayramov B."/>
            <person name="Abdulazimova A."/>
            <person name="Shahmuradov I."/>
        </authorList>
    </citation>
    <scope>NUCLEOTIDE SEQUENCE [LARGE SCALE GENOMIC DNA]</scope>
    <source>
        <strain evidence="3">cv. AG2017</strain>
        <tissue evidence="2">Leaf</tissue>
    </source>
</reference>